<feature type="compositionally biased region" description="Basic and acidic residues" evidence="4">
    <location>
        <begin position="188"/>
        <end position="198"/>
    </location>
</feature>
<evidence type="ECO:0000313" key="6">
    <source>
        <dbReference type="Proteomes" id="UP000185904"/>
    </source>
</evidence>
<keyword evidence="2 3" id="KW-0040">ANK repeat</keyword>
<keyword evidence="6" id="KW-1185">Reference proteome</keyword>
<evidence type="ECO:0000256" key="1">
    <source>
        <dbReference type="ARBA" id="ARBA00022737"/>
    </source>
</evidence>
<dbReference type="Gene3D" id="1.25.40.20">
    <property type="entry name" value="Ankyrin repeat-containing domain"/>
    <property type="match status" value="6"/>
</dbReference>
<feature type="repeat" description="ANK" evidence="3">
    <location>
        <begin position="559"/>
        <end position="591"/>
    </location>
</feature>
<sequence>MAPTNALREVRRMDPLFQDCEKAKGLMDRVAKPRTGPPLSTSQIRPPLVGIEKSLRDLQRLLLSPDRQHHPFREASHEDRCFRAILEGCAQVLASTIYNLNLLATRKFPDPPDLWDECHTLIEIYHKNLDKLVCILGPAQDGPRPLEFLESIDTTNKRATLLKQMVNENIKQATTKELSSTAQTQAHVPEKEQTEGKRSPAQSTLTRPKAQAPEKDQTEGKRSPAKSTPAQPPPKSTHTGSHPNPSRQSHGDHTGHRGGEEGRGNVCKALKRLGILQDKALKGNRALWLLKAIDIKDDRDSLEMVRLLLELGFDPNQESPDPNTEITKEPEDPKDRKYPKDRPLCYAAKKGKSDIVELLIENGAEINARNDLGETALLSAAKWGMDEVVKHLLNAPHNADIETQRQGAGRSYVKGFTPLMLAVYNGRLNTVKLLLNRGANRDVVDQAGNPLFYIAISRDKVGIVDFLVDKKPAEIAGTNKEYPHDTPLHCAARNGSIKVASYLVDTAPALINARNEEGDAPLSLAVKEKPRDLEVRKKQCEVVELLLNHKADINATDRKGRTPLHNSALAGDAEMIQKLVDVGAKTEYFDIEGQTALHCAVSVKDVASVEALLAGDSNIDCLDNRKGQTPLHHAVIGEDPALVRVLLGRGCKRDVNDHDGKYPLQYVMDMDPLKKASSRELLCAFLHDNKNQASLWAGFPVLSKASQDGKLVFVQEIIKSHSNLVSWKPQPPFDSTFKPALHEAVRNGQKQVLEALCKVAKNPQAINLTDHAGNTVLHQAIISNRPEWISQLIRLGADKELVSGEADGSLPPLHLAARHMNVKAIKALLDEDVDAKRRIPGGQICDVCMRLRTTPSGRNARCILRNLDPSRRSDPNFLSIDQLLRHASTSTLRRGLV</sequence>
<feature type="compositionally biased region" description="Basic and acidic residues" evidence="4">
    <location>
        <begin position="212"/>
        <end position="222"/>
    </location>
</feature>
<dbReference type="PROSITE" id="PS50297">
    <property type="entry name" value="ANK_REP_REGION"/>
    <property type="match status" value="4"/>
</dbReference>
<dbReference type="GeneID" id="34587386"/>
<reference evidence="5 6" key="1">
    <citation type="submission" date="2016-03" db="EMBL/GenBank/DDBJ databases">
        <title>The draft genome sequence of Fonsecaea nubica causative agent of cutaneous subcutaneous infection in human host.</title>
        <authorList>
            <person name="Costa F."/>
            <person name="Sybren D.H."/>
            <person name="Raittz R.T."/>
            <person name="Weiss V.A."/>
            <person name="Leao A.C."/>
            <person name="Gomes R."/>
            <person name="De Souza E.M."/>
            <person name="Pedrosa F.O."/>
            <person name="Steffens M.B."/>
            <person name="Bombassaro A."/>
            <person name="Tadra-Sfeir M.Z."/>
            <person name="Moreno L.F."/>
            <person name="Najafzadeh M.J."/>
            <person name="Felipe M.S."/>
            <person name="Teixeira M."/>
            <person name="Sun J."/>
            <person name="Xi L."/>
            <person name="Castro M.A."/>
            <person name="Vicente V.A."/>
        </authorList>
    </citation>
    <scope>NUCLEOTIDE SEQUENCE [LARGE SCALE GENOMIC DNA]</scope>
    <source>
        <strain evidence="5 6">CBS 269.64</strain>
    </source>
</reference>
<dbReference type="PRINTS" id="PR01415">
    <property type="entry name" value="ANKYRIN"/>
</dbReference>
<feature type="repeat" description="ANK" evidence="3">
    <location>
        <begin position="517"/>
        <end position="558"/>
    </location>
</feature>
<dbReference type="Pfam" id="PF00023">
    <property type="entry name" value="Ank"/>
    <property type="match status" value="2"/>
</dbReference>
<dbReference type="RefSeq" id="XP_022501645.1">
    <property type="nucleotide sequence ID" value="XM_022642264.1"/>
</dbReference>
<evidence type="ECO:0000313" key="5">
    <source>
        <dbReference type="EMBL" id="OAL36633.1"/>
    </source>
</evidence>
<feature type="repeat" description="ANK" evidence="3">
    <location>
        <begin position="626"/>
        <end position="658"/>
    </location>
</feature>
<evidence type="ECO:0000256" key="2">
    <source>
        <dbReference type="ARBA" id="ARBA00023043"/>
    </source>
</evidence>
<dbReference type="Proteomes" id="UP000185904">
    <property type="component" value="Unassembled WGS sequence"/>
</dbReference>
<dbReference type="Pfam" id="PF12796">
    <property type="entry name" value="Ank_2"/>
    <property type="match status" value="4"/>
</dbReference>
<feature type="compositionally biased region" description="Basic and acidic residues" evidence="4">
    <location>
        <begin position="249"/>
        <end position="263"/>
    </location>
</feature>
<feature type="region of interest" description="Disordered" evidence="4">
    <location>
        <begin position="313"/>
        <end position="341"/>
    </location>
</feature>
<dbReference type="PROSITE" id="PS50088">
    <property type="entry name" value="ANK_REPEAT"/>
    <property type="match status" value="7"/>
</dbReference>
<feature type="compositionally biased region" description="Basic and acidic residues" evidence="4">
    <location>
        <begin position="326"/>
        <end position="341"/>
    </location>
</feature>
<feature type="repeat" description="ANK" evidence="3">
    <location>
        <begin position="772"/>
        <end position="804"/>
    </location>
</feature>
<keyword evidence="1" id="KW-0677">Repeat</keyword>
<dbReference type="SMART" id="SM00248">
    <property type="entry name" value="ANK"/>
    <property type="match status" value="14"/>
</dbReference>
<name>A0A178D5T6_9EURO</name>
<evidence type="ECO:0000256" key="3">
    <source>
        <dbReference type="PROSITE-ProRule" id="PRU00023"/>
    </source>
</evidence>
<feature type="region of interest" description="Disordered" evidence="4">
    <location>
        <begin position="175"/>
        <end position="263"/>
    </location>
</feature>
<accession>A0A178D5T6</accession>
<feature type="compositionally biased region" description="Polar residues" evidence="4">
    <location>
        <begin position="236"/>
        <end position="248"/>
    </location>
</feature>
<protein>
    <submittedName>
        <fullName evidence="5">Uncharacterized protein</fullName>
    </submittedName>
</protein>
<dbReference type="InterPro" id="IPR002110">
    <property type="entry name" value="Ankyrin_rpt"/>
</dbReference>
<dbReference type="SUPFAM" id="SSF48403">
    <property type="entry name" value="Ankyrin repeat"/>
    <property type="match status" value="2"/>
</dbReference>
<dbReference type="InterPro" id="IPR036770">
    <property type="entry name" value="Ankyrin_rpt-contain_sf"/>
</dbReference>
<feature type="repeat" description="ANK" evidence="3">
    <location>
        <begin position="414"/>
        <end position="446"/>
    </location>
</feature>
<dbReference type="PANTHER" id="PTHR24198">
    <property type="entry name" value="ANKYRIN REPEAT AND PROTEIN KINASE DOMAIN-CONTAINING PROTEIN"/>
    <property type="match status" value="1"/>
</dbReference>
<dbReference type="AlphaFoldDB" id="A0A178D5T6"/>
<evidence type="ECO:0000256" key="4">
    <source>
        <dbReference type="SAM" id="MobiDB-lite"/>
    </source>
</evidence>
<gene>
    <name evidence="5" type="ORF">AYO20_03965</name>
</gene>
<feature type="compositionally biased region" description="Polar residues" evidence="4">
    <location>
        <begin position="316"/>
        <end position="325"/>
    </location>
</feature>
<proteinExistence type="predicted"/>
<organism evidence="5 6">
    <name type="scientific">Fonsecaea nubica</name>
    <dbReference type="NCBI Taxonomy" id="856822"/>
    <lineage>
        <taxon>Eukaryota</taxon>
        <taxon>Fungi</taxon>
        <taxon>Dikarya</taxon>
        <taxon>Ascomycota</taxon>
        <taxon>Pezizomycotina</taxon>
        <taxon>Eurotiomycetes</taxon>
        <taxon>Chaetothyriomycetidae</taxon>
        <taxon>Chaetothyriales</taxon>
        <taxon>Herpotrichiellaceae</taxon>
        <taxon>Fonsecaea</taxon>
    </lineage>
</organism>
<dbReference type="PANTHER" id="PTHR24198:SF165">
    <property type="entry name" value="ANKYRIN REPEAT-CONTAINING PROTEIN-RELATED"/>
    <property type="match status" value="1"/>
</dbReference>
<feature type="repeat" description="ANK" evidence="3">
    <location>
        <begin position="592"/>
        <end position="624"/>
    </location>
</feature>
<feature type="compositionally biased region" description="Polar residues" evidence="4">
    <location>
        <begin position="175"/>
        <end position="186"/>
    </location>
</feature>
<feature type="repeat" description="ANK" evidence="3">
    <location>
        <begin position="339"/>
        <end position="371"/>
    </location>
</feature>
<comment type="caution">
    <text evidence="5">The sequence shown here is derived from an EMBL/GenBank/DDBJ whole genome shotgun (WGS) entry which is preliminary data.</text>
</comment>
<dbReference type="EMBL" id="LVCJ01000020">
    <property type="protein sequence ID" value="OAL36633.1"/>
    <property type="molecule type" value="Genomic_DNA"/>
</dbReference>
<dbReference type="OrthoDB" id="4134574at2759"/>